<protein>
    <recommendedName>
        <fullName evidence="6">Dihydroneopterin triphosphate 2'-epimerase</fullName>
        <ecNumber evidence="5">5.1.99.7</ecNumber>
    </recommendedName>
    <alternativeName>
        <fullName evidence="7">D-erythro-7,8-dihydroneopterin triphosphate epimerase</fullName>
    </alternativeName>
</protein>
<dbReference type="EMBL" id="UGLW01000003">
    <property type="protein sequence ID" value="STU95738.1"/>
    <property type="molecule type" value="Genomic_DNA"/>
</dbReference>
<dbReference type="GO" id="GO:0005829">
    <property type="term" value="C:cytosol"/>
    <property type="evidence" value="ECO:0007669"/>
    <property type="project" value="TreeGrafter"/>
</dbReference>
<dbReference type="GO" id="GO:0006760">
    <property type="term" value="P:folic acid-containing compound metabolic process"/>
    <property type="evidence" value="ECO:0007669"/>
    <property type="project" value="InterPro"/>
</dbReference>
<dbReference type="EC" id="5.1.99.7" evidence="5"/>
<dbReference type="GO" id="GO:0004150">
    <property type="term" value="F:dihydroneopterin aldolase activity"/>
    <property type="evidence" value="ECO:0007669"/>
    <property type="project" value="InterPro"/>
</dbReference>
<dbReference type="PANTHER" id="PTHR42844">
    <property type="entry name" value="DIHYDRONEOPTERIN ALDOLASE 1-RELATED"/>
    <property type="match status" value="1"/>
</dbReference>
<dbReference type="Pfam" id="PF02152">
    <property type="entry name" value="FolB"/>
    <property type="match status" value="1"/>
</dbReference>
<dbReference type="SMART" id="SM00905">
    <property type="entry name" value="FolB"/>
    <property type="match status" value="1"/>
</dbReference>
<evidence type="ECO:0000256" key="2">
    <source>
        <dbReference type="ARBA" id="ARBA00011823"/>
    </source>
</evidence>
<name>A0A378A232_KLEPO</name>
<proteinExistence type="inferred from homology"/>
<dbReference type="Gene3D" id="3.30.1130.10">
    <property type="match status" value="1"/>
</dbReference>
<comment type="catalytic activity">
    <reaction evidence="4">
        <text>7,8-dihydroneopterin 3'-triphosphate = 7,8-dihydromonapterin 3'-triphosphate</text>
        <dbReference type="Rhea" id="RHEA:28346"/>
        <dbReference type="ChEBI" id="CHEBI:58462"/>
        <dbReference type="ChEBI" id="CHEBI:61186"/>
        <dbReference type="EC" id="5.1.99.7"/>
    </reaction>
</comment>
<dbReference type="NCBIfam" id="TIGR00526">
    <property type="entry name" value="folB_dom"/>
    <property type="match status" value="1"/>
</dbReference>
<evidence type="ECO:0000256" key="4">
    <source>
        <dbReference type="ARBA" id="ARBA00043806"/>
    </source>
</evidence>
<dbReference type="PANTHER" id="PTHR42844:SF10">
    <property type="entry name" value="DIHYDRONEOPTERIN TRIPHOSPHATE 2'-EPIMERASE"/>
    <property type="match status" value="1"/>
</dbReference>
<dbReference type="GO" id="GO:0008719">
    <property type="term" value="F:dihydroneopterin triphosphate 2'-epimerase activity"/>
    <property type="evidence" value="ECO:0007669"/>
    <property type="project" value="UniProtKB-EC"/>
</dbReference>
<evidence type="ECO:0000256" key="7">
    <source>
        <dbReference type="ARBA" id="ARBA00044306"/>
    </source>
</evidence>
<dbReference type="SUPFAM" id="SSF55620">
    <property type="entry name" value="Tetrahydrobiopterin biosynthesis enzymes-like"/>
    <property type="match status" value="1"/>
</dbReference>
<evidence type="ECO:0000256" key="1">
    <source>
        <dbReference type="ARBA" id="ARBA00005708"/>
    </source>
</evidence>
<dbReference type="InterPro" id="IPR043133">
    <property type="entry name" value="GTP-CH-I_C/QueF"/>
</dbReference>
<keyword evidence="3 9" id="KW-0413">Isomerase</keyword>
<dbReference type="GO" id="GO:0042559">
    <property type="term" value="P:pteridine-containing compound biosynthetic process"/>
    <property type="evidence" value="ECO:0007669"/>
    <property type="project" value="UniProtKB-ARBA"/>
</dbReference>
<comment type="subunit">
    <text evidence="2">Homooctamer.</text>
</comment>
<evidence type="ECO:0000313" key="10">
    <source>
        <dbReference type="Proteomes" id="UP000254487"/>
    </source>
</evidence>
<sequence>MSQPDAIIRIKNLRLRTFIGIKEEEIANRQDVVVNVAIHYPADKARDSEDINDALNYRTITKRIISHLENGRFSLLEKLTQDVLNIACEHHWVTYAEVEIDKLHALRYADSVSMTMSWRRLTMSGRWYEDPAYWWYRPDWPTSDTQIAGARA</sequence>
<accession>A0A378A232</accession>
<gene>
    <name evidence="9" type="primary">folX</name>
    <name evidence="9" type="ORF">NCTC10313_04966</name>
</gene>
<dbReference type="FunFam" id="3.30.1130.10:FF:000005">
    <property type="entry name" value="D-erythro-7,8-dihydroneopterin triphosphate epimerase"/>
    <property type="match status" value="1"/>
</dbReference>
<comment type="similarity">
    <text evidence="1">Belongs to the DHNA family.</text>
</comment>
<evidence type="ECO:0000313" key="9">
    <source>
        <dbReference type="EMBL" id="STU95738.1"/>
    </source>
</evidence>
<feature type="domain" description="Dihydroneopterin aldolase/epimerase" evidence="8">
    <location>
        <begin position="8"/>
        <end position="118"/>
    </location>
</feature>
<dbReference type="InterPro" id="IPR006156">
    <property type="entry name" value="Dihydroneopterin_aldolase"/>
</dbReference>
<dbReference type="InterPro" id="IPR006157">
    <property type="entry name" value="FolB_dom"/>
</dbReference>
<evidence type="ECO:0000256" key="6">
    <source>
        <dbReference type="ARBA" id="ARBA00044197"/>
    </source>
</evidence>
<dbReference type="AlphaFoldDB" id="A0A378A232"/>
<dbReference type="NCBIfam" id="NF008418">
    <property type="entry name" value="PRK11245.1"/>
    <property type="match status" value="1"/>
</dbReference>
<dbReference type="Proteomes" id="UP000254487">
    <property type="component" value="Unassembled WGS sequence"/>
</dbReference>
<organism evidence="9 10">
    <name type="scientific">Klebsiella pneumoniae subsp. ozaenae</name>
    <dbReference type="NCBI Taxonomy" id="574"/>
    <lineage>
        <taxon>Bacteria</taxon>
        <taxon>Pseudomonadati</taxon>
        <taxon>Pseudomonadota</taxon>
        <taxon>Gammaproteobacteria</taxon>
        <taxon>Enterobacterales</taxon>
        <taxon>Enterobacteriaceae</taxon>
        <taxon>Klebsiella/Raoultella group</taxon>
        <taxon>Klebsiella</taxon>
        <taxon>Klebsiella pneumoniae complex</taxon>
    </lineage>
</organism>
<dbReference type="STRING" id="1218098.GCA_001598715_02486"/>
<evidence type="ECO:0000259" key="8">
    <source>
        <dbReference type="SMART" id="SM00905"/>
    </source>
</evidence>
<reference evidence="9 10" key="1">
    <citation type="submission" date="2018-06" db="EMBL/GenBank/DDBJ databases">
        <authorList>
            <consortium name="Pathogen Informatics"/>
            <person name="Doyle S."/>
        </authorList>
    </citation>
    <scope>NUCLEOTIDE SEQUENCE [LARGE SCALE GENOMIC DNA]</scope>
    <source>
        <strain evidence="9 10">NCTC10313</strain>
    </source>
</reference>
<dbReference type="CDD" id="cd00534">
    <property type="entry name" value="DHNA_DHNTPE"/>
    <property type="match status" value="1"/>
</dbReference>
<evidence type="ECO:0000256" key="3">
    <source>
        <dbReference type="ARBA" id="ARBA00023235"/>
    </source>
</evidence>
<evidence type="ECO:0000256" key="5">
    <source>
        <dbReference type="ARBA" id="ARBA00044039"/>
    </source>
</evidence>